<dbReference type="InterPro" id="IPR017961">
    <property type="entry name" value="DNA_pol_Y-fam_little_finger"/>
</dbReference>
<evidence type="ECO:0000259" key="8">
    <source>
        <dbReference type="Pfam" id="PF11799"/>
    </source>
</evidence>
<feature type="domain" description="UmuC" evidence="7">
    <location>
        <begin position="16"/>
        <end position="138"/>
    </location>
</feature>
<evidence type="ECO:0000313" key="10">
    <source>
        <dbReference type="Proteomes" id="UP001223743"/>
    </source>
</evidence>
<reference evidence="9 10" key="1">
    <citation type="submission" date="2023-07" db="EMBL/GenBank/DDBJ databases">
        <title>Genomic Encyclopedia of Type Strains, Phase IV (KMG-IV): sequencing the most valuable type-strain genomes for metagenomic binning, comparative biology and taxonomic classification.</title>
        <authorList>
            <person name="Goeker M."/>
        </authorList>
    </citation>
    <scope>NUCLEOTIDE SEQUENCE [LARGE SCALE GENOMIC DNA]</scope>
    <source>
        <strain evidence="9 10">B1-1</strain>
    </source>
</reference>
<evidence type="ECO:0000256" key="4">
    <source>
        <dbReference type="ARBA" id="ARBA00022763"/>
    </source>
</evidence>
<comment type="subunit">
    <text evidence="2">Monomer.</text>
</comment>
<evidence type="ECO:0000256" key="5">
    <source>
        <dbReference type="ARBA" id="ARBA00025589"/>
    </source>
</evidence>
<evidence type="ECO:0000256" key="6">
    <source>
        <dbReference type="ARBA" id="ARBA00049244"/>
    </source>
</evidence>
<dbReference type="PANTHER" id="PTHR35369:SF2">
    <property type="entry name" value="BLR3025 PROTEIN"/>
    <property type="match status" value="1"/>
</dbReference>
<evidence type="ECO:0000256" key="3">
    <source>
        <dbReference type="ARBA" id="ARBA00012417"/>
    </source>
</evidence>
<dbReference type="SUPFAM" id="SSF56672">
    <property type="entry name" value="DNA/RNA polymerases"/>
    <property type="match status" value="1"/>
</dbReference>
<comment type="catalytic activity">
    <reaction evidence="6">
        <text>DNA(n) + a 2'-deoxyribonucleoside 5'-triphosphate = DNA(n+1) + diphosphate</text>
        <dbReference type="Rhea" id="RHEA:22508"/>
        <dbReference type="Rhea" id="RHEA-COMP:17339"/>
        <dbReference type="Rhea" id="RHEA-COMP:17340"/>
        <dbReference type="ChEBI" id="CHEBI:33019"/>
        <dbReference type="ChEBI" id="CHEBI:61560"/>
        <dbReference type="ChEBI" id="CHEBI:173112"/>
        <dbReference type="EC" id="2.7.7.7"/>
    </reaction>
</comment>
<organism evidence="9 10">
    <name type="scientific">Kaistia geumhonensis</name>
    <dbReference type="NCBI Taxonomy" id="410839"/>
    <lineage>
        <taxon>Bacteria</taxon>
        <taxon>Pseudomonadati</taxon>
        <taxon>Pseudomonadota</taxon>
        <taxon>Alphaproteobacteria</taxon>
        <taxon>Hyphomicrobiales</taxon>
        <taxon>Kaistiaceae</taxon>
        <taxon>Kaistia</taxon>
    </lineage>
</organism>
<dbReference type="InterPro" id="IPR043502">
    <property type="entry name" value="DNA/RNA_pol_sf"/>
</dbReference>
<dbReference type="PANTHER" id="PTHR35369">
    <property type="entry name" value="BLR3025 PROTEIN-RELATED"/>
    <property type="match status" value="1"/>
</dbReference>
<keyword evidence="4" id="KW-0227">DNA damage</keyword>
<dbReference type="EMBL" id="JAUSWJ010000001">
    <property type="protein sequence ID" value="MDQ0516449.1"/>
    <property type="molecule type" value="Genomic_DNA"/>
</dbReference>
<accession>A0ABU0M659</accession>
<comment type="function">
    <text evidence="5">Poorly processive, error-prone DNA polymerase involved in untargeted mutagenesis. Copies undamaged DNA at stalled replication forks, which arise in vivo from mismatched or misaligned primer ends. These misaligned primers can be extended by PolIV. Exhibits no 3'-5' exonuclease (proofreading) activity. May be involved in translesional synthesis, in conjunction with the beta clamp from PolIII.</text>
</comment>
<gene>
    <name evidence="9" type="ORF">QO015_002062</name>
</gene>
<dbReference type="EC" id="2.7.7.7" evidence="3"/>
<proteinExistence type="predicted"/>
<dbReference type="Proteomes" id="UP001223743">
    <property type="component" value="Unassembled WGS sequence"/>
</dbReference>
<comment type="cofactor">
    <cofactor evidence="1">
        <name>Mg(2+)</name>
        <dbReference type="ChEBI" id="CHEBI:18420"/>
    </cofactor>
</comment>
<dbReference type="CDD" id="cd03468">
    <property type="entry name" value="PolY_like"/>
    <property type="match status" value="1"/>
</dbReference>
<evidence type="ECO:0000259" key="7">
    <source>
        <dbReference type="Pfam" id="PF00817"/>
    </source>
</evidence>
<dbReference type="Pfam" id="PF00817">
    <property type="entry name" value="IMS"/>
    <property type="match status" value="1"/>
</dbReference>
<evidence type="ECO:0000256" key="1">
    <source>
        <dbReference type="ARBA" id="ARBA00001946"/>
    </source>
</evidence>
<comment type="caution">
    <text evidence="9">The sequence shown here is derived from an EMBL/GenBank/DDBJ whole genome shotgun (WGS) entry which is preliminary data.</text>
</comment>
<name>A0ABU0M659_9HYPH</name>
<evidence type="ECO:0000256" key="2">
    <source>
        <dbReference type="ARBA" id="ARBA00011245"/>
    </source>
</evidence>
<dbReference type="InterPro" id="IPR050356">
    <property type="entry name" value="SulA_CellDiv_inhibitor"/>
</dbReference>
<evidence type="ECO:0000313" key="9">
    <source>
        <dbReference type="EMBL" id="MDQ0516449.1"/>
    </source>
</evidence>
<keyword evidence="10" id="KW-1185">Reference proteome</keyword>
<sequence>MRRIPGAPFAAAPPEAPLLIVEKAKGALVIAASDPAARRLGLAPGLALAEARARVPDPLVAERDAAADAALLERIADWCDRYTPLVAEDGEAALMLDITGVAHLFAGEAALLQDCLARLAAFGITARGAIAGAADAARALARARPGSVVPAGREAAAVRNLPVALIGLDAAATTALLRAGLKTIGDLIDRPRAPLAARFGADCVARLARLTGLAHRPISPRRLVPVALAERIFFEPIARTEDIEATLAGLAADVARLLEKRGEGGRRFEAVFYRVDGHVRRIAVATTRPNRDPKAILTLFRERLAALSDPLEAGFGFDLVRLGSFETEPFAEVATSLDGRARAEDAVADLVDRLGARFGPEHVLRFLPQDTHLPERRARLVPVLSAVGASGGWEDAVPSGEPPLRPLSLFDPPEPVEALAEVPDGPPLRFRWRRVLHKVARAEGPERIAPEWWRMADDTLDRDYYRVEDEEGRRFWLYREGLWGDAAAGPRWYMHGLFA</sequence>
<feature type="domain" description="DNA polymerase Y-family little finger" evidence="8">
    <location>
        <begin position="229"/>
        <end position="310"/>
    </location>
</feature>
<dbReference type="InterPro" id="IPR001126">
    <property type="entry name" value="UmuC"/>
</dbReference>
<protein>
    <recommendedName>
        <fullName evidence="3">DNA-directed DNA polymerase</fullName>
        <ecNumber evidence="3">2.7.7.7</ecNumber>
    </recommendedName>
</protein>
<dbReference type="Pfam" id="PF11799">
    <property type="entry name" value="IMS_C"/>
    <property type="match status" value="1"/>
</dbReference>